<dbReference type="CDD" id="cd16282">
    <property type="entry name" value="metallo-hydrolase-like_MBL-fold"/>
    <property type="match status" value="1"/>
</dbReference>
<dbReference type="AlphaFoldDB" id="A0A3B0ZYQ9"/>
<name>A0A3B0ZYQ9_9ZZZZ</name>
<organism evidence="2">
    <name type="scientific">hydrothermal vent metagenome</name>
    <dbReference type="NCBI Taxonomy" id="652676"/>
    <lineage>
        <taxon>unclassified sequences</taxon>
        <taxon>metagenomes</taxon>
        <taxon>ecological metagenomes</taxon>
    </lineage>
</organism>
<reference evidence="2" key="1">
    <citation type="submission" date="2018-06" db="EMBL/GenBank/DDBJ databases">
        <authorList>
            <person name="Zhirakovskaya E."/>
        </authorList>
    </citation>
    <scope>NUCLEOTIDE SEQUENCE</scope>
</reference>
<evidence type="ECO:0000259" key="1">
    <source>
        <dbReference type="SMART" id="SM00849"/>
    </source>
</evidence>
<feature type="domain" description="Metallo-beta-lactamase" evidence="1">
    <location>
        <begin position="52"/>
        <end position="237"/>
    </location>
</feature>
<dbReference type="SUPFAM" id="SSF56281">
    <property type="entry name" value="Metallo-hydrolase/oxidoreductase"/>
    <property type="match status" value="1"/>
</dbReference>
<dbReference type="SMART" id="SM00849">
    <property type="entry name" value="Lactamase_B"/>
    <property type="match status" value="1"/>
</dbReference>
<dbReference type="Gene3D" id="3.60.15.10">
    <property type="entry name" value="Ribonuclease Z/Hydroxyacylglutathione hydrolase-like"/>
    <property type="match status" value="1"/>
</dbReference>
<proteinExistence type="predicted"/>
<protein>
    <recommendedName>
        <fullName evidence="1">Metallo-beta-lactamase domain-containing protein</fullName>
    </recommendedName>
</protein>
<dbReference type="EMBL" id="UOFT01000029">
    <property type="protein sequence ID" value="VAW93043.1"/>
    <property type="molecule type" value="Genomic_DNA"/>
</dbReference>
<dbReference type="InterPro" id="IPR050855">
    <property type="entry name" value="NDM-1-like"/>
</dbReference>
<evidence type="ECO:0000313" key="2">
    <source>
        <dbReference type="EMBL" id="VAW93043.1"/>
    </source>
</evidence>
<dbReference type="InterPro" id="IPR001279">
    <property type="entry name" value="Metallo-B-lactamas"/>
</dbReference>
<accession>A0A3B0ZYQ9</accession>
<gene>
    <name evidence="2" type="ORF">MNBD_GAMMA23-840</name>
</gene>
<dbReference type="PANTHER" id="PTHR42951:SF4">
    <property type="entry name" value="ACYL-COENZYME A THIOESTERASE MBLAC2"/>
    <property type="match status" value="1"/>
</dbReference>
<dbReference type="Pfam" id="PF00753">
    <property type="entry name" value="Lactamase_B"/>
    <property type="match status" value="1"/>
</dbReference>
<dbReference type="PANTHER" id="PTHR42951">
    <property type="entry name" value="METALLO-BETA-LACTAMASE DOMAIN-CONTAINING"/>
    <property type="match status" value="1"/>
</dbReference>
<dbReference type="InterPro" id="IPR036866">
    <property type="entry name" value="RibonucZ/Hydroxyglut_hydro"/>
</dbReference>
<sequence>MRIAFLIVFLFSLSNVWSRPSERIEIQKVVNNIYALVGQRGPMSKWNYGTNATFGVVITDAGVVLIDSGASYLAAKEIHRKIKQITDKPVVMVINTGSEDLRWLGNSYFKSLGVKIITGKVALKDQRERAGSLINRLDEYIFPKFSVGTEDVYADEIFEKEKMFIVGNTEFVLHYTGPAYLPGDFTVWMPKQKVVFSGDIISTERMLAVSRDSNTASWLKSFEYINSLKPEYVVPGHGHATNMEKARADTYEFLSLLRSSVKAFINKGGQIEDVSSLKEYPLSPYERLIGYEMLLGRNALHVYMELEWD</sequence>